<accession>A0A2U3QH07</accession>
<feature type="domain" description="Cytidyltransferase-like" evidence="12">
    <location>
        <begin position="5"/>
        <end position="190"/>
    </location>
</feature>
<name>A0A2U3QH07_9BACT</name>
<dbReference type="HAMAP" id="MF_00244">
    <property type="entry name" value="NaMN_adenylyltr"/>
    <property type="match status" value="1"/>
</dbReference>
<keyword evidence="7 11" id="KW-0547">Nucleotide-binding</keyword>
<dbReference type="UniPathway" id="UPA00253">
    <property type="reaction ID" value="UER00332"/>
</dbReference>
<comment type="function">
    <text evidence="1 11">Catalyzes the reversible adenylation of nicotinate mononucleotide (NaMN) to nicotinic acid adenine dinucleotide (NaAD).</text>
</comment>
<dbReference type="GO" id="GO:0004515">
    <property type="term" value="F:nicotinate-nucleotide adenylyltransferase activity"/>
    <property type="evidence" value="ECO:0007669"/>
    <property type="project" value="UniProtKB-UniRule"/>
</dbReference>
<evidence type="ECO:0000256" key="3">
    <source>
        <dbReference type="ARBA" id="ARBA00009014"/>
    </source>
</evidence>
<evidence type="ECO:0000256" key="11">
    <source>
        <dbReference type="HAMAP-Rule" id="MF_00244"/>
    </source>
</evidence>
<keyword evidence="6 11" id="KW-0548">Nucleotidyltransferase</keyword>
<evidence type="ECO:0000256" key="2">
    <source>
        <dbReference type="ARBA" id="ARBA00005019"/>
    </source>
</evidence>
<comment type="catalytic activity">
    <reaction evidence="10 11">
        <text>nicotinate beta-D-ribonucleotide + ATP + H(+) = deamido-NAD(+) + diphosphate</text>
        <dbReference type="Rhea" id="RHEA:22860"/>
        <dbReference type="ChEBI" id="CHEBI:15378"/>
        <dbReference type="ChEBI" id="CHEBI:30616"/>
        <dbReference type="ChEBI" id="CHEBI:33019"/>
        <dbReference type="ChEBI" id="CHEBI:57502"/>
        <dbReference type="ChEBI" id="CHEBI:58437"/>
        <dbReference type="EC" id="2.7.7.18"/>
    </reaction>
</comment>
<dbReference type="EMBL" id="OUUY01000075">
    <property type="protein sequence ID" value="SPQ00678.1"/>
    <property type="molecule type" value="Genomic_DNA"/>
</dbReference>
<gene>
    <name evidence="11 13" type="primary">nadD</name>
    <name evidence="13" type="ORF">NBG4_30072</name>
</gene>
<evidence type="ECO:0000256" key="8">
    <source>
        <dbReference type="ARBA" id="ARBA00022840"/>
    </source>
</evidence>
<evidence type="ECO:0000256" key="1">
    <source>
        <dbReference type="ARBA" id="ARBA00002324"/>
    </source>
</evidence>
<dbReference type="Pfam" id="PF01467">
    <property type="entry name" value="CTP_transf_like"/>
    <property type="match status" value="1"/>
</dbReference>
<dbReference type="GO" id="GO:0009435">
    <property type="term" value="P:NAD+ biosynthetic process"/>
    <property type="evidence" value="ECO:0007669"/>
    <property type="project" value="UniProtKB-UniRule"/>
</dbReference>
<evidence type="ECO:0000256" key="6">
    <source>
        <dbReference type="ARBA" id="ARBA00022695"/>
    </source>
</evidence>
<dbReference type="GO" id="GO:0005524">
    <property type="term" value="F:ATP binding"/>
    <property type="evidence" value="ECO:0007669"/>
    <property type="project" value="UniProtKB-KW"/>
</dbReference>
<dbReference type="NCBIfam" id="TIGR00482">
    <property type="entry name" value="nicotinate (nicotinamide) nucleotide adenylyltransferase"/>
    <property type="match status" value="1"/>
</dbReference>
<organism evidence="13 14">
    <name type="scientific">Candidatus Sulfobium mesophilum</name>
    <dbReference type="NCBI Taxonomy" id="2016548"/>
    <lineage>
        <taxon>Bacteria</taxon>
        <taxon>Pseudomonadati</taxon>
        <taxon>Nitrospirota</taxon>
        <taxon>Nitrospiria</taxon>
        <taxon>Nitrospirales</taxon>
        <taxon>Nitrospiraceae</taxon>
        <taxon>Candidatus Sulfobium</taxon>
    </lineage>
</organism>
<dbReference type="Gene3D" id="3.40.50.620">
    <property type="entry name" value="HUPs"/>
    <property type="match status" value="1"/>
</dbReference>
<dbReference type="PANTHER" id="PTHR39321">
    <property type="entry name" value="NICOTINATE-NUCLEOTIDE ADENYLYLTRANSFERASE-RELATED"/>
    <property type="match status" value="1"/>
</dbReference>
<dbReference type="InterPro" id="IPR005248">
    <property type="entry name" value="NadD/NMNAT"/>
</dbReference>
<comment type="similarity">
    <text evidence="3 11">Belongs to the NadD family.</text>
</comment>
<evidence type="ECO:0000259" key="12">
    <source>
        <dbReference type="Pfam" id="PF01467"/>
    </source>
</evidence>
<sequence>MRIGVFGGTFNPIHYGHLRAAEEVKEALTFDKVLFVPSGTPPLKTEDLADSLDRFEMARLAMAGNRAFEVLDIECRKPQKSYTVETMEALLKLYGHAELFFMLGIDAFLDIPNWWMPEKLVSLVNFAVLARPGCRLVDLLESPYIDVERSNLELLEKDSREILSLKLKSLREAYLVKITPLDISSSDIRRLHRAGQSIKYLLPENVESFIISHKLYLPVM</sequence>
<dbReference type="SUPFAM" id="SSF52374">
    <property type="entry name" value="Nucleotidylyl transferase"/>
    <property type="match status" value="1"/>
</dbReference>
<dbReference type="AlphaFoldDB" id="A0A2U3QH07"/>
<evidence type="ECO:0000256" key="9">
    <source>
        <dbReference type="ARBA" id="ARBA00023027"/>
    </source>
</evidence>
<dbReference type="PANTHER" id="PTHR39321:SF3">
    <property type="entry name" value="PHOSPHOPANTETHEINE ADENYLYLTRANSFERASE"/>
    <property type="match status" value="1"/>
</dbReference>
<keyword evidence="14" id="KW-1185">Reference proteome</keyword>
<protein>
    <recommendedName>
        <fullName evidence="11">Probable nicotinate-nucleotide adenylyltransferase</fullName>
        <ecNumber evidence="11">2.7.7.18</ecNumber>
    </recommendedName>
    <alternativeName>
        <fullName evidence="11">Deamido-NAD(+) diphosphorylase</fullName>
    </alternativeName>
    <alternativeName>
        <fullName evidence="11">Deamido-NAD(+) pyrophosphorylase</fullName>
    </alternativeName>
    <alternativeName>
        <fullName evidence="11">Nicotinate mononucleotide adenylyltransferase</fullName>
        <shortName evidence="11">NaMN adenylyltransferase</shortName>
    </alternativeName>
</protein>
<keyword evidence="8 11" id="KW-0067">ATP-binding</keyword>
<dbReference type="NCBIfam" id="NF000840">
    <property type="entry name" value="PRK00071.1-3"/>
    <property type="match status" value="1"/>
</dbReference>
<evidence type="ECO:0000256" key="4">
    <source>
        <dbReference type="ARBA" id="ARBA00022642"/>
    </source>
</evidence>
<evidence type="ECO:0000313" key="13">
    <source>
        <dbReference type="EMBL" id="SPQ00678.1"/>
    </source>
</evidence>
<evidence type="ECO:0000256" key="10">
    <source>
        <dbReference type="ARBA" id="ARBA00048721"/>
    </source>
</evidence>
<dbReference type="CDD" id="cd02165">
    <property type="entry name" value="NMNAT"/>
    <property type="match status" value="1"/>
</dbReference>
<dbReference type="InterPro" id="IPR004821">
    <property type="entry name" value="Cyt_trans-like"/>
</dbReference>
<dbReference type="OrthoDB" id="5295945at2"/>
<keyword evidence="9 11" id="KW-0520">NAD</keyword>
<comment type="pathway">
    <text evidence="2 11">Cofactor biosynthesis; NAD(+) biosynthesis; deamido-NAD(+) from nicotinate D-ribonucleotide: step 1/1.</text>
</comment>
<dbReference type="InterPro" id="IPR014729">
    <property type="entry name" value="Rossmann-like_a/b/a_fold"/>
</dbReference>
<reference evidence="14" key="1">
    <citation type="submission" date="2018-03" db="EMBL/GenBank/DDBJ databases">
        <authorList>
            <person name="Zecchin S."/>
        </authorList>
    </citation>
    <scope>NUCLEOTIDE SEQUENCE [LARGE SCALE GENOMIC DNA]</scope>
</reference>
<dbReference type="NCBIfam" id="TIGR00125">
    <property type="entry name" value="cyt_tran_rel"/>
    <property type="match status" value="1"/>
</dbReference>
<proteinExistence type="inferred from homology"/>
<evidence type="ECO:0000313" key="14">
    <source>
        <dbReference type="Proteomes" id="UP000245125"/>
    </source>
</evidence>
<keyword evidence="5 11" id="KW-0808">Transferase</keyword>
<evidence type="ECO:0000256" key="7">
    <source>
        <dbReference type="ARBA" id="ARBA00022741"/>
    </source>
</evidence>
<evidence type="ECO:0000256" key="5">
    <source>
        <dbReference type="ARBA" id="ARBA00022679"/>
    </source>
</evidence>
<dbReference type="EC" id="2.7.7.18" evidence="11"/>
<dbReference type="Proteomes" id="UP000245125">
    <property type="component" value="Unassembled WGS sequence"/>
</dbReference>
<keyword evidence="4 11" id="KW-0662">Pyridine nucleotide biosynthesis</keyword>